<organism evidence="4 5">
    <name type="scientific">Metallumcola ferriviriculae</name>
    <dbReference type="NCBI Taxonomy" id="3039180"/>
    <lineage>
        <taxon>Bacteria</taxon>
        <taxon>Bacillati</taxon>
        <taxon>Bacillota</taxon>
        <taxon>Clostridia</taxon>
        <taxon>Neomoorellales</taxon>
        <taxon>Desulfitibacteraceae</taxon>
        <taxon>Metallumcola</taxon>
    </lineage>
</organism>
<name>A0AAU0UMH3_9FIRM</name>
<feature type="DNA-binding region" description="H-T-H motif" evidence="2">
    <location>
        <begin position="38"/>
        <end position="57"/>
    </location>
</feature>
<evidence type="ECO:0000256" key="1">
    <source>
        <dbReference type="ARBA" id="ARBA00023125"/>
    </source>
</evidence>
<dbReference type="GO" id="GO:0003677">
    <property type="term" value="F:DNA binding"/>
    <property type="evidence" value="ECO:0007669"/>
    <property type="project" value="UniProtKB-UniRule"/>
</dbReference>
<dbReference type="PANTHER" id="PTHR43479">
    <property type="entry name" value="ACREF/ENVCD OPERON REPRESSOR-RELATED"/>
    <property type="match status" value="1"/>
</dbReference>
<dbReference type="KEGG" id="dbc:MFMK1_001564"/>
<keyword evidence="1 2" id="KW-0238">DNA-binding</keyword>
<protein>
    <submittedName>
        <fullName evidence="4">TetR/AcrR family transcriptional regulator</fullName>
    </submittedName>
</protein>
<dbReference type="PANTHER" id="PTHR43479:SF11">
    <property type="entry name" value="ACREF_ENVCD OPERON REPRESSOR-RELATED"/>
    <property type="match status" value="1"/>
</dbReference>
<sequence length="213" mass="24989">MNKKEVFQKMINDAATTKERIFYSAVYLFSTKGFANVGIRELCRSVDIKESALYNHYKSKEDLFLSILEVFKEASSKVVFSDEEIESAVQSGDIALFFKENMKKFSYSTNNPLYHTILQIILMESYTNAHAHDLARSHLYYLRRDYTEKVLRGMMDNGDIKECDVEVVTAEYYYGLKGLLDEYLLREVWNEDTDVIMKRIEKHIAFFVEILKK</sequence>
<dbReference type="RefSeq" id="WP_366924577.1">
    <property type="nucleotide sequence ID" value="NZ_CP121694.1"/>
</dbReference>
<keyword evidence="5" id="KW-1185">Reference proteome</keyword>
<dbReference type="InterPro" id="IPR001647">
    <property type="entry name" value="HTH_TetR"/>
</dbReference>
<evidence type="ECO:0000256" key="2">
    <source>
        <dbReference type="PROSITE-ProRule" id="PRU00335"/>
    </source>
</evidence>
<dbReference type="PROSITE" id="PS50977">
    <property type="entry name" value="HTH_TETR_2"/>
    <property type="match status" value="1"/>
</dbReference>
<dbReference type="Gene3D" id="1.10.357.10">
    <property type="entry name" value="Tetracycline Repressor, domain 2"/>
    <property type="match status" value="1"/>
</dbReference>
<dbReference type="InterPro" id="IPR009057">
    <property type="entry name" value="Homeodomain-like_sf"/>
</dbReference>
<reference evidence="4 5" key="1">
    <citation type="submission" date="2023-04" db="EMBL/GenBank/DDBJ databases">
        <authorList>
            <person name="Hsu D."/>
        </authorList>
    </citation>
    <scope>NUCLEOTIDE SEQUENCE [LARGE SCALE GENOMIC DNA]</scope>
    <source>
        <strain evidence="4 5">MK1</strain>
    </source>
</reference>
<dbReference type="Proteomes" id="UP001329915">
    <property type="component" value="Chromosome"/>
</dbReference>
<gene>
    <name evidence="4" type="ORF">MFMK1_001564</name>
</gene>
<dbReference type="PRINTS" id="PR00455">
    <property type="entry name" value="HTHTETR"/>
</dbReference>
<evidence type="ECO:0000313" key="5">
    <source>
        <dbReference type="Proteomes" id="UP001329915"/>
    </source>
</evidence>
<feature type="domain" description="HTH tetR-type" evidence="3">
    <location>
        <begin position="15"/>
        <end position="75"/>
    </location>
</feature>
<dbReference type="InterPro" id="IPR050624">
    <property type="entry name" value="HTH-type_Tx_Regulator"/>
</dbReference>
<proteinExistence type="predicted"/>
<dbReference type="AlphaFoldDB" id="A0AAU0UMH3"/>
<accession>A0AAU0UMH3</accession>
<dbReference type="EMBL" id="CP121694">
    <property type="protein sequence ID" value="WRO21747.1"/>
    <property type="molecule type" value="Genomic_DNA"/>
</dbReference>
<evidence type="ECO:0000259" key="3">
    <source>
        <dbReference type="PROSITE" id="PS50977"/>
    </source>
</evidence>
<dbReference type="SUPFAM" id="SSF46689">
    <property type="entry name" value="Homeodomain-like"/>
    <property type="match status" value="1"/>
</dbReference>
<evidence type="ECO:0000313" key="4">
    <source>
        <dbReference type="EMBL" id="WRO21747.1"/>
    </source>
</evidence>
<dbReference type="Pfam" id="PF00440">
    <property type="entry name" value="TetR_N"/>
    <property type="match status" value="1"/>
</dbReference>